<keyword evidence="3" id="KW-0031">Aminopeptidase</keyword>
<keyword evidence="1" id="KW-0812">Transmembrane</keyword>
<keyword evidence="4" id="KW-1185">Reference proteome</keyword>
<dbReference type="InterPro" id="IPR014782">
    <property type="entry name" value="Peptidase_M1_dom"/>
</dbReference>
<dbReference type="GO" id="GO:0004177">
    <property type="term" value="F:aminopeptidase activity"/>
    <property type="evidence" value="ECO:0007669"/>
    <property type="project" value="UniProtKB-KW"/>
</dbReference>
<dbReference type="Gene3D" id="1.10.390.10">
    <property type="entry name" value="Neutral Protease Domain 2"/>
    <property type="match status" value="1"/>
</dbReference>
<evidence type="ECO:0000259" key="2">
    <source>
        <dbReference type="Pfam" id="PF01433"/>
    </source>
</evidence>
<keyword evidence="1" id="KW-1133">Transmembrane helix</keyword>
<feature type="transmembrane region" description="Helical" evidence="1">
    <location>
        <begin position="12"/>
        <end position="30"/>
    </location>
</feature>
<reference evidence="4" key="1">
    <citation type="journal article" date="2019" name="Int. J. Syst. Evol. Microbiol.">
        <title>The Global Catalogue of Microorganisms (GCM) 10K type strain sequencing project: providing services to taxonomists for standard genome sequencing and annotation.</title>
        <authorList>
            <consortium name="The Broad Institute Genomics Platform"/>
            <consortium name="The Broad Institute Genome Sequencing Center for Infectious Disease"/>
            <person name="Wu L."/>
            <person name="Ma J."/>
        </authorList>
    </citation>
    <scope>NUCLEOTIDE SEQUENCE [LARGE SCALE GENOMIC DNA]</scope>
    <source>
        <strain evidence="4">CCM 8749</strain>
    </source>
</reference>
<sequence>MKESSLKLRKKFVFPAVVILLTAAVLSYVVPEAKPEQAAYQNAPITQQPGQGMGLNNVPPAPDTVITPEKPKPVALSQRIVEYHLNVELNEQDKSLIGTETLTWKHPGSEPVREVYLHLYANAFESKNTTFYKESGGQLRADKMQEDSFGGIQITSIQTTDGDELKHRVQYVQPDDENPDDHTLLKVRLPDDVQPNEKLTLQIGFEVELPRVYARMGYADDFIMAGQWFPKIAVYEPKGTRGRTDEGWNLHQYHGNSEFYSDFGIYNVKINVPSNYIVAATGFPASKTKVAENRKIYHFYADDVHDFAWAASPNFLYEEMSFSSSAVPGMKIKLYLDPSHKELKDRYFYAAKKAISSYSKWYGTYPYSTLSIVVPPAGANGAGGMEYPTLITGWAADEANPGYELERVIVHEIGHQYWYGMVASNEFEEAWLDEGFTSYAEDKVMEKEFDISPVTPVESIYMTNPAPLKLDSWHYDNHQHYADNVYTRAKLILLAIEDEIGENKMQQVLRSYFQRWKFKHPDSTSFQTVLEQVTKKEWDQFFEQFVFDGQMVDYRIEQIDTKVVQQNGQKAYESSVTITRNGGSYIPVSILFRFDDGTEVTKLWEGKEKQFVFRFTHSAPLSWAGLDRSYEQTLENLRINNFMKAEVPKEEETKWNIGTAQALEFIFGLLGW</sequence>
<dbReference type="Pfam" id="PF01433">
    <property type="entry name" value="Peptidase_M1"/>
    <property type="match status" value="1"/>
</dbReference>
<evidence type="ECO:0000256" key="1">
    <source>
        <dbReference type="SAM" id="Phobius"/>
    </source>
</evidence>
<evidence type="ECO:0000313" key="4">
    <source>
        <dbReference type="Proteomes" id="UP001596250"/>
    </source>
</evidence>
<name>A0ABW1IVE7_9BACL</name>
<dbReference type="InterPro" id="IPR034015">
    <property type="entry name" value="M1_LTA4H"/>
</dbReference>
<comment type="caution">
    <text evidence="3">The sequence shown here is derived from an EMBL/GenBank/DDBJ whole genome shotgun (WGS) entry which is preliminary data.</text>
</comment>
<proteinExistence type="predicted"/>
<organism evidence="3 4">
    <name type="scientific">Marinicrinis lubricantis</name>
    <dbReference type="NCBI Taxonomy" id="2086470"/>
    <lineage>
        <taxon>Bacteria</taxon>
        <taxon>Bacillati</taxon>
        <taxon>Bacillota</taxon>
        <taxon>Bacilli</taxon>
        <taxon>Bacillales</taxon>
        <taxon>Paenibacillaceae</taxon>
    </lineage>
</organism>
<keyword evidence="3" id="KW-0378">Hydrolase</keyword>
<feature type="domain" description="Peptidase M1 membrane alanine aminopeptidase" evidence="2">
    <location>
        <begin position="351"/>
        <end position="545"/>
    </location>
</feature>
<dbReference type="SUPFAM" id="SSF55486">
    <property type="entry name" value="Metalloproteases ('zincins'), catalytic domain"/>
    <property type="match status" value="1"/>
</dbReference>
<dbReference type="InterPro" id="IPR027268">
    <property type="entry name" value="Peptidase_M4/M1_CTD_sf"/>
</dbReference>
<dbReference type="PANTHER" id="PTHR45726">
    <property type="entry name" value="LEUKOTRIENE A-4 HYDROLASE"/>
    <property type="match status" value="1"/>
</dbReference>
<dbReference type="RefSeq" id="WP_379896618.1">
    <property type="nucleotide sequence ID" value="NZ_CBCSCT010000005.1"/>
</dbReference>
<protein>
    <submittedName>
        <fullName evidence="3">M1 family metallopeptidase</fullName>
        <ecNumber evidence="3">3.4.11.-</ecNumber>
    </submittedName>
</protein>
<dbReference type="PANTHER" id="PTHR45726:SF3">
    <property type="entry name" value="LEUKOTRIENE A-4 HYDROLASE"/>
    <property type="match status" value="1"/>
</dbReference>
<keyword evidence="3" id="KW-0645">Protease</keyword>
<dbReference type="EC" id="3.4.11.-" evidence="3"/>
<dbReference type="Proteomes" id="UP001596250">
    <property type="component" value="Unassembled WGS sequence"/>
</dbReference>
<evidence type="ECO:0000313" key="3">
    <source>
        <dbReference type="EMBL" id="MFC5989067.1"/>
    </source>
</evidence>
<dbReference type="EMBL" id="JBHSQV010000186">
    <property type="protein sequence ID" value="MFC5989067.1"/>
    <property type="molecule type" value="Genomic_DNA"/>
</dbReference>
<keyword evidence="1" id="KW-0472">Membrane</keyword>
<accession>A0ABW1IVE7</accession>
<gene>
    <name evidence="3" type="ORF">ACFPXP_21900</name>
</gene>
<dbReference type="CDD" id="cd09604">
    <property type="entry name" value="M1_APN_like"/>
    <property type="match status" value="1"/>
</dbReference>